<evidence type="ECO:0000259" key="2">
    <source>
        <dbReference type="Pfam" id="PF05970"/>
    </source>
</evidence>
<keyword evidence="1" id="KW-0227">DNA damage</keyword>
<comment type="cofactor">
    <cofactor evidence="1">
        <name>Mg(2+)</name>
        <dbReference type="ChEBI" id="CHEBI:18420"/>
    </cofactor>
</comment>
<keyword evidence="1" id="KW-0067">ATP-binding</keyword>
<name>A0A5E4MD55_9HEMI</name>
<evidence type="ECO:0000313" key="3">
    <source>
        <dbReference type="EMBL" id="VVC29364.1"/>
    </source>
</evidence>
<gene>
    <name evidence="3" type="ORF">CINCED_3A018865</name>
</gene>
<dbReference type="GO" id="GO:0005524">
    <property type="term" value="F:ATP binding"/>
    <property type="evidence" value="ECO:0007669"/>
    <property type="project" value="UniProtKB-KW"/>
</dbReference>
<keyword evidence="1" id="KW-0233">DNA recombination</keyword>
<keyword evidence="4" id="KW-1185">Reference proteome</keyword>
<dbReference type="Proteomes" id="UP000325440">
    <property type="component" value="Unassembled WGS sequence"/>
</dbReference>
<accession>A0A5E4MD55</accession>
<dbReference type="EMBL" id="CABPRJ010000491">
    <property type="protein sequence ID" value="VVC29364.1"/>
    <property type="molecule type" value="Genomic_DNA"/>
</dbReference>
<dbReference type="OrthoDB" id="272985at2759"/>
<keyword evidence="1 3" id="KW-0347">Helicase</keyword>
<comment type="similarity">
    <text evidence="1">Belongs to the helicase family.</text>
</comment>
<dbReference type="Pfam" id="PF05970">
    <property type="entry name" value="PIF1"/>
    <property type="match status" value="1"/>
</dbReference>
<keyword evidence="1" id="KW-0378">Hydrolase</keyword>
<dbReference type="InterPro" id="IPR010285">
    <property type="entry name" value="DNA_helicase_pif1-like_DEAD"/>
</dbReference>
<feature type="domain" description="DNA helicase Pif1-like DEAD-box helicase" evidence="2">
    <location>
        <begin position="2"/>
        <end position="74"/>
    </location>
</feature>
<keyword evidence="1" id="KW-0234">DNA repair</keyword>
<dbReference type="GO" id="GO:0006281">
    <property type="term" value="P:DNA repair"/>
    <property type="evidence" value="ECO:0007669"/>
    <property type="project" value="UniProtKB-KW"/>
</dbReference>
<dbReference type="GO" id="GO:0016887">
    <property type="term" value="F:ATP hydrolysis activity"/>
    <property type="evidence" value="ECO:0007669"/>
    <property type="project" value="RHEA"/>
</dbReference>
<comment type="catalytic activity">
    <reaction evidence="1">
        <text>ATP + H2O = ADP + phosphate + H(+)</text>
        <dbReference type="Rhea" id="RHEA:13065"/>
        <dbReference type="ChEBI" id="CHEBI:15377"/>
        <dbReference type="ChEBI" id="CHEBI:15378"/>
        <dbReference type="ChEBI" id="CHEBI:30616"/>
        <dbReference type="ChEBI" id="CHEBI:43474"/>
        <dbReference type="ChEBI" id="CHEBI:456216"/>
        <dbReference type="EC" id="5.6.2.3"/>
    </reaction>
</comment>
<evidence type="ECO:0000256" key="1">
    <source>
        <dbReference type="RuleBase" id="RU363044"/>
    </source>
</evidence>
<dbReference type="GO" id="GO:0006310">
    <property type="term" value="P:DNA recombination"/>
    <property type="evidence" value="ECO:0007669"/>
    <property type="project" value="UniProtKB-KW"/>
</dbReference>
<organism evidence="3 4">
    <name type="scientific">Cinara cedri</name>
    <dbReference type="NCBI Taxonomy" id="506608"/>
    <lineage>
        <taxon>Eukaryota</taxon>
        <taxon>Metazoa</taxon>
        <taxon>Ecdysozoa</taxon>
        <taxon>Arthropoda</taxon>
        <taxon>Hexapoda</taxon>
        <taxon>Insecta</taxon>
        <taxon>Pterygota</taxon>
        <taxon>Neoptera</taxon>
        <taxon>Paraneoptera</taxon>
        <taxon>Hemiptera</taxon>
        <taxon>Sternorrhyncha</taxon>
        <taxon>Aphidomorpha</taxon>
        <taxon>Aphidoidea</taxon>
        <taxon>Aphididae</taxon>
        <taxon>Lachninae</taxon>
        <taxon>Cinara</taxon>
    </lineage>
</organism>
<protein>
    <recommendedName>
        <fullName evidence="1">ATP-dependent DNA helicase</fullName>
        <ecNumber evidence="1">5.6.2.3</ecNumber>
    </recommendedName>
</protein>
<dbReference type="GO" id="GO:0043139">
    <property type="term" value="F:5'-3' DNA helicase activity"/>
    <property type="evidence" value="ECO:0007669"/>
    <property type="project" value="UniProtKB-EC"/>
</dbReference>
<sequence length="108" mass="12074">MILLSGNFCQTLSVIPRSTTADGINAYLKSSNLWRYVKKLQLSTNKRNALQNDPSAQDFSMQLLTIGNGRIPVNESSGLISFPPNFRNFVSPKDELIRKVFPNIIAQC</sequence>
<dbReference type="AlphaFoldDB" id="A0A5E4MD55"/>
<dbReference type="EC" id="5.6.2.3" evidence="1"/>
<reference evidence="3 4" key="1">
    <citation type="submission" date="2019-08" db="EMBL/GenBank/DDBJ databases">
        <authorList>
            <person name="Alioto T."/>
            <person name="Alioto T."/>
            <person name="Gomez Garrido J."/>
        </authorList>
    </citation>
    <scope>NUCLEOTIDE SEQUENCE [LARGE SCALE GENOMIC DNA]</scope>
</reference>
<evidence type="ECO:0000313" key="4">
    <source>
        <dbReference type="Proteomes" id="UP000325440"/>
    </source>
</evidence>
<keyword evidence="1" id="KW-0547">Nucleotide-binding</keyword>
<dbReference type="GO" id="GO:0000723">
    <property type="term" value="P:telomere maintenance"/>
    <property type="evidence" value="ECO:0007669"/>
    <property type="project" value="InterPro"/>
</dbReference>
<proteinExistence type="inferred from homology"/>